<keyword evidence="7 8" id="KW-0464">Manganese</keyword>
<dbReference type="eggNOG" id="COG0260">
    <property type="taxonomic scope" value="Bacteria"/>
</dbReference>
<dbReference type="InterPro" id="IPR023042">
    <property type="entry name" value="Peptidase_M17_leu_NH2_pept"/>
</dbReference>
<dbReference type="EC" id="3.4.11.1" evidence="8"/>
<dbReference type="HOGENOM" id="CLU_013734_6_0_4"/>
<dbReference type="Proteomes" id="UP000011541">
    <property type="component" value="Chromosome"/>
</dbReference>
<keyword evidence="8" id="KW-0479">Metal-binding</keyword>
<dbReference type="InterPro" id="IPR000819">
    <property type="entry name" value="Peptidase_M17_C"/>
</dbReference>
<dbReference type="NCBIfam" id="NF002074">
    <property type="entry name" value="PRK00913.1-4"/>
    <property type="match status" value="1"/>
</dbReference>
<dbReference type="STRING" id="1208920.CONE_0694"/>
<name>M1L762_9PROT</name>
<dbReference type="PATRIC" id="fig|1208920.3.peg.428"/>
<organism evidence="10 11">
    <name type="scientific">Candidatus Kinetoplastidibacterium stringomonadis TCC290E</name>
    <dbReference type="NCBI Taxonomy" id="1208920"/>
    <lineage>
        <taxon>Bacteria</taxon>
        <taxon>Pseudomonadati</taxon>
        <taxon>Pseudomonadota</taxon>
        <taxon>Betaproteobacteria</taxon>
        <taxon>Candidatus Kinetoplastidibacterium</taxon>
    </lineage>
</organism>
<protein>
    <recommendedName>
        <fullName evidence="8">Probable cytosol aminopeptidase</fullName>
        <ecNumber evidence="8">3.4.11.1</ecNumber>
    </recommendedName>
    <alternativeName>
        <fullName evidence="8">Leucine aminopeptidase</fullName>
        <shortName evidence="8">LAP</shortName>
        <ecNumber evidence="8">3.4.11.10</ecNumber>
    </alternativeName>
    <alternativeName>
        <fullName evidence="8">Leucyl aminopeptidase</fullName>
    </alternativeName>
</protein>
<evidence type="ECO:0000256" key="3">
    <source>
        <dbReference type="ARBA" id="ARBA00009528"/>
    </source>
</evidence>
<dbReference type="GO" id="GO:0006508">
    <property type="term" value="P:proteolysis"/>
    <property type="evidence" value="ECO:0007669"/>
    <property type="project" value="UniProtKB-KW"/>
</dbReference>
<dbReference type="KEGG" id="kon:CONE_0694"/>
<dbReference type="SUPFAM" id="SSF53187">
    <property type="entry name" value="Zn-dependent exopeptidases"/>
    <property type="match status" value="1"/>
</dbReference>
<gene>
    <name evidence="8" type="primary">pepA</name>
    <name evidence="10" type="ORF">CONE_0694</name>
</gene>
<dbReference type="GO" id="GO:0030145">
    <property type="term" value="F:manganese ion binding"/>
    <property type="evidence" value="ECO:0007669"/>
    <property type="project" value="UniProtKB-UniRule"/>
</dbReference>
<dbReference type="GO" id="GO:0070006">
    <property type="term" value="F:metalloaminopeptidase activity"/>
    <property type="evidence" value="ECO:0007669"/>
    <property type="project" value="InterPro"/>
</dbReference>
<dbReference type="Gene3D" id="3.40.220.10">
    <property type="entry name" value="Leucine Aminopeptidase, subunit E, domain 1"/>
    <property type="match status" value="1"/>
</dbReference>
<feature type="domain" description="Cytosol aminopeptidase" evidence="9">
    <location>
        <begin position="353"/>
        <end position="360"/>
    </location>
</feature>
<dbReference type="HAMAP" id="MF_00181">
    <property type="entry name" value="Cytosol_peptidase_M17"/>
    <property type="match status" value="1"/>
</dbReference>
<feature type="binding site" evidence="8">
    <location>
        <position position="273"/>
    </location>
    <ligand>
        <name>Mn(2+)</name>
        <dbReference type="ChEBI" id="CHEBI:29035"/>
        <label>2</label>
    </ligand>
</feature>
<keyword evidence="4 8" id="KW-0031">Aminopeptidase</keyword>
<feature type="active site" evidence="8">
    <location>
        <position position="285"/>
    </location>
</feature>
<comment type="catalytic activity">
    <reaction evidence="1 8">
        <text>Release of an N-terminal amino acid, Xaa-|-Yaa-, in which Xaa is preferably Leu, but may be other amino acids including Pro although not Arg or Lys, and Yaa may be Pro. Amino acid amides and methyl esters are also readily hydrolyzed, but rates on arylamides are exceedingly low.</text>
        <dbReference type="EC" id="3.4.11.1"/>
    </reaction>
</comment>
<feature type="binding site" evidence="8">
    <location>
        <position position="296"/>
    </location>
    <ligand>
        <name>Mn(2+)</name>
        <dbReference type="ChEBI" id="CHEBI:29035"/>
        <label>2</label>
    </ligand>
</feature>
<dbReference type="Pfam" id="PF00883">
    <property type="entry name" value="Peptidase_M17"/>
    <property type="match status" value="1"/>
</dbReference>
<feature type="active site" evidence="8">
    <location>
        <position position="359"/>
    </location>
</feature>
<dbReference type="Gene3D" id="3.40.630.10">
    <property type="entry name" value="Zn peptidases"/>
    <property type="match status" value="1"/>
</dbReference>
<keyword evidence="6 8" id="KW-0378">Hydrolase</keyword>
<dbReference type="InterPro" id="IPR011356">
    <property type="entry name" value="Leucine_aapep/pepB"/>
</dbReference>
<dbReference type="EC" id="3.4.11.10" evidence="8"/>
<dbReference type="PANTHER" id="PTHR11963:SF23">
    <property type="entry name" value="CYTOSOL AMINOPEPTIDASE"/>
    <property type="match status" value="1"/>
</dbReference>
<accession>M1L762</accession>
<dbReference type="CDD" id="cd00433">
    <property type="entry name" value="Peptidase_M17"/>
    <property type="match status" value="1"/>
</dbReference>
<dbReference type="AlphaFoldDB" id="M1L762"/>
<dbReference type="EMBL" id="CP003805">
    <property type="protein sequence ID" value="AGF48438.1"/>
    <property type="molecule type" value="Genomic_DNA"/>
</dbReference>
<feature type="binding site" evidence="8">
    <location>
        <position position="355"/>
    </location>
    <ligand>
        <name>Mn(2+)</name>
        <dbReference type="ChEBI" id="CHEBI:29035"/>
        <label>1</label>
    </ligand>
</feature>
<comment type="catalytic activity">
    <reaction evidence="2 8">
        <text>Release of an N-terminal amino acid, preferentially leucine, but not glutamic or aspartic acids.</text>
        <dbReference type="EC" id="3.4.11.10"/>
    </reaction>
</comment>
<proteinExistence type="inferred from homology"/>
<feature type="binding site" evidence="8">
    <location>
        <position position="357"/>
    </location>
    <ligand>
        <name>Mn(2+)</name>
        <dbReference type="ChEBI" id="CHEBI:29035"/>
        <label>2</label>
    </ligand>
</feature>
<keyword evidence="11" id="KW-1185">Reference proteome</keyword>
<dbReference type="PRINTS" id="PR00481">
    <property type="entry name" value="LAMNOPPTDASE"/>
</dbReference>
<dbReference type="PROSITE" id="PS00631">
    <property type="entry name" value="CYTOSOL_AP"/>
    <property type="match status" value="1"/>
</dbReference>
<evidence type="ECO:0000256" key="2">
    <source>
        <dbReference type="ARBA" id="ARBA00000967"/>
    </source>
</evidence>
<evidence type="ECO:0000256" key="4">
    <source>
        <dbReference type="ARBA" id="ARBA00022438"/>
    </source>
</evidence>
<dbReference type="PANTHER" id="PTHR11963">
    <property type="entry name" value="LEUCINE AMINOPEPTIDASE-RELATED"/>
    <property type="match status" value="1"/>
</dbReference>
<dbReference type="SUPFAM" id="SSF52949">
    <property type="entry name" value="Macro domain-like"/>
    <property type="match status" value="1"/>
</dbReference>
<sequence>MRFHMEIIISNNINKIHEIKTEVLGIGVFSDENLINSSELIKNINNSLSIEIIRNDFQTNIGKTIVLYNINNVLAKRIILVGLGEKSKFDINNYIAAEKSLAKTCISHNIKEYCSALITRLEENIDKESAARNAVISIENTTYRYIKRISDFDKKIQIINQLTIITNEYDQKKIKNGAHEGKCVANGISLSRKLSDLPSNICTPSYLADTAKKLADEFESIEVNIMDHDQVQGLGMGAFISVAKGSKEPLKFIEIKYNNNEKNNKSPIVIIGKGITFDSGGISLKPSNSMHEMKYDMCGASSVLGIFKAIAKLNIDRNIIGLIPTCENMPSGNSNKPGDVITSMSGKTIEIINTDAEGRLILCDALTYAKKFNPEIVIDIATLTGACVVALGSIYTGLFSNNDELARKIINAGQSSKDLVWRMPINSSYLGLLKSNFADLSNTGGPSAGAITAGCFLSEFAESYKWAHLDIAGTAWKKNNKGATGRPISLITKFLIDIDNAN</sequence>
<evidence type="ECO:0000259" key="9">
    <source>
        <dbReference type="PROSITE" id="PS00631"/>
    </source>
</evidence>
<dbReference type="GO" id="GO:0005737">
    <property type="term" value="C:cytoplasm"/>
    <property type="evidence" value="ECO:0007669"/>
    <property type="project" value="UniProtKB-SubCell"/>
</dbReference>
<comment type="cofactor">
    <cofactor evidence="8">
        <name>Mn(2+)</name>
        <dbReference type="ChEBI" id="CHEBI:29035"/>
    </cofactor>
    <text evidence="8">Binds 2 manganese ions per subunit.</text>
</comment>
<comment type="similarity">
    <text evidence="3 8">Belongs to the peptidase M17 family.</text>
</comment>
<evidence type="ECO:0000256" key="6">
    <source>
        <dbReference type="ARBA" id="ARBA00022801"/>
    </source>
</evidence>
<evidence type="ECO:0000313" key="10">
    <source>
        <dbReference type="EMBL" id="AGF48438.1"/>
    </source>
</evidence>
<comment type="subcellular location">
    <subcellularLocation>
        <location evidence="8">Cytoplasm</location>
    </subcellularLocation>
</comment>
<dbReference type="InterPro" id="IPR008283">
    <property type="entry name" value="Peptidase_M17_N"/>
</dbReference>
<evidence type="ECO:0000313" key="11">
    <source>
        <dbReference type="Proteomes" id="UP000011541"/>
    </source>
</evidence>
<keyword evidence="8" id="KW-0963">Cytoplasm</keyword>
<evidence type="ECO:0000256" key="5">
    <source>
        <dbReference type="ARBA" id="ARBA00022670"/>
    </source>
</evidence>
<evidence type="ECO:0000256" key="1">
    <source>
        <dbReference type="ARBA" id="ARBA00000135"/>
    </source>
</evidence>
<keyword evidence="5 8" id="KW-0645">Protease</keyword>
<feature type="binding site" evidence="8">
    <location>
        <position position="278"/>
    </location>
    <ligand>
        <name>Mn(2+)</name>
        <dbReference type="ChEBI" id="CHEBI:29035"/>
        <label>1</label>
    </ligand>
</feature>
<evidence type="ECO:0000256" key="7">
    <source>
        <dbReference type="ARBA" id="ARBA00023211"/>
    </source>
</evidence>
<feature type="binding site" evidence="8">
    <location>
        <position position="357"/>
    </location>
    <ligand>
        <name>Mn(2+)</name>
        <dbReference type="ChEBI" id="CHEBI:29035"/>
        <label>1</label>
    </ligand>
</feature>
<evidence type="ECO:0000256" key="8">
    <source>
        <dbReference type="HAMAP-Rule" id="MF_00181"/>
    </source>
</evidence>
<comment type="function">
    <text evidence="8">Presumably involved in the processing and regular turnover of intracellular proteins. Catalyzes the removal of unsubstituted N-terminal amino acids from various peptides.</text>
</comment>
<dbReference type="Pfam" id="PF02789">
    <property type="entry name" value="Peptidase_M17_N"/>
    <property type="match status" value="1"/>
</dbReference>
<feature type="binding site" evidence="8">
    <location>
        <position position="278"/>
    </location>
    <ligand>
        <name>Mn(2+)</name>
        <dbReference type="ChEBI" id="CHEBI:29035"/>
        <label>2</label>
    </ligand>
</feature>
<reference evidence="10 11" key="1">
    <citation type="journal article" date="2013" name="Genome Biol. Evol.">
        <title>Genome evolution and phylogenomic analysis of candidatus kinetoplastibacterium, the betaproteobacterial endosymbionts of strigomonas and angomonas.</title>
        <authorList>
            <person name="Alves J.M."/>
            <person name="Serrano M.G."/>
            <person name="Maia da Silva F."/>
            <person name="Voegtly L.J."/>
            <person name="Matveyev A.V."/>
            <person name="Teixeira M.M."/>
            <person name="Camargo E.P."/>
            <person name="Buck G.A."/>
        </authorList>
    </citation>
    <scope>NUCLEOTIDE SEQUENCE [LARGE SCALE GENOMIC DNA]</scope>
    <source>
        <strain evidence="10 11">TCC290E</strain>
    </source>
</reference>
<dbReference type="InterPro" id="IPR043472">
    <property type="entry name" value="Macro_dom-like"/>
</dbReference>